<evidence type="ECO:0000256" key="2">
    <source>
        <dbReference type="ARBA" id="ARBA00022630"/>
    </source>
</evidence>
<evidence type="ECO:0000256" key="7">
    <source>
        <dbReference type="ARBA" id="ARBA00023004"/>
    </source>
</evidence>
<dbReference type="InterPro" id="IPR017927">
    <property type="entry name" value="FAD-bd_FR_type"/>
</dbReference>
<dbReference type="SUPFAM" id="SSF63380">
    <property type="entry name" value="Riboflavin synthase domain-like"/>
    <property type="match status" value="1"/>
</dbReference>
<evidence type="ECO:0000256" key="1">
    <source>
        <dbReference type="ARBA" id="ARBA00001974"/>
    </source>
</evidence>
<organism evidence="10 11">
    <name type="scientific">Nocardioides euryhalodurans</name>
    <dbReference type="NCBI Taxonomy" id="2518370"/>
    <lineage>
        <taxon>Bacteria</taxon>
        <taxon>Bacillati</taxon>
        <taxon>Actinomycetota</taxon>
        <taxon>Actinomycetes</taxon>
        <taxon>Propionibacteriales</taxon>
        <taxon>Nocardioidaceae</taxon>
        <taxon>Nocardioides</taxon>
    </lineage>
</organism>
<dbReference type="InterPro" id="IPR001041">
    <property type="entry name" value="2Fe-2S_ferredoxin-type"/>
</dbReference>
<keyword evidence="7" id="KW-0408">Iron</keyword>
<comment type="cofactor">
    <cofactor evidence="1">
        <name>FAD</name>
        <dbReference type="ChEBI" id="CHEBI:57692"/>
    </cofactor>
</comment>
<dbReference type="PANTHER" id="PTHR47354">
    <property type="entry name" value="NADH OXIDOREDUCTASE HCR"/>
    <property type="match status" value="1"/>
</dbReference>
<dbReference type="PANTHER" id="PTHR47354:SF6">
    <property type="entry name" value="NADH OXIDOREDUCTASE HCR"/>
    <property type="match status" value="1"/>
</dbReference>
<dbReference type="InterPro" id="IPR012675">
    <property type="entry name" value="Beta-grasp_dom_sf"/>
</dbReference>
<dbReference type="Gene3D" id="3.40.50.80">
    <property type="entry name" value="Nucleotide-binding domain of ferredoxin-NADP reductase (FNR) module"/>
    <property type="match status" value="1"/>
</dbReference>
<dbReference type="Gene3D" id="2.40.30.10">
    <property type="entry name" value="Translation factors"/>
    <property type="match status" value="1"/>
</dbReference>
<dbReference type="KEGG" id="noy:EXE57_05295"/>
<evidence type="ECO:0000256" key="6">
    <source>
        <dbReference type="ARBA" id="ARBA00023002"/>
    </source>
</evidence>
<keyword evidence="11" id="KW-1185">Reference proteome</keyword>
<dbReference type="RefSeq" id="WP_135074668.1">
    <property type="nucleotide sequence ID" value="NZ_CP038267.1"/>
</dbReference>
<dbReference type="InterPro" id="IPR050415">
    <property type="entry name" value="MRET"/>
</dbReference>
<dbReference type="SUPFAM" id="SSF54292">
    <property type="entry name" value="2Fe-2S ferredoxin-like"/>
    <property type="match status" value="1"/>
</dbReference>
<reference evidence="10 11" key="1">
    <citation type="submission" date="2019-03" db="EMBL/GenBank/DDBJ databases">
        <title>Three New Species of Nocardioides, Nocardioides euryhalodurans sp. nov., Nocardioides seonyuensis sp. nov. and Nocardioides eburneoflavus sp. nov., Iolated from Soil.</title>
        <authorList>
            <person name="Roh S.G."/>
            <person name="Lee C."/>
            <person name="Kim M.-K."/>
            <person name="Kim S.B."/>
        </authorList>
    </citation>
    <scope>NUCLEOTIDE SEQUENCE [LARGE SCALE GENOMIC DNA]</scope>
    <source>
        <strain evidence="10 11">MMS17-SY117</strain>
    </source>
</reference>
<name>A0A4P7GIF7_9ACTN</name>
<dbReference type="InterPro" id="IPR036010">
    <property type="entry name" value="2Fe-2S_ferredoxin-like_sf"/>
</dbReference>
<dbReference type="PROSITE" id="PS51384">
    <property type="entry name" value="FAD_FR"/>
    <property type="match status" value="1"/>
</dbReference>
<keyword evidence="3" id="KW-0001">2Fe-2S</keyword>
<dbReference type="InterPro" id="IPR001433">
    <property type="entry name" value="OxRdtase_FAD/NAD-bd"/>
</dbReference>
<dbReference type="EMBL" id="CP038267">
    <property type="protein sequence ID" value="QBR91748.1"/>
    <property type="molecule type" value="Genomic_DNA"/>
</dbReference>
<evidence type="ECO:0000313" key="10">
    <source>
        <dbReference type="EMBL" id="QBR91748.1"/>
    </source>
</evidence>
<dbReference type="Pfam" id="PF00175">
    <property type="entry name" value="NAD_binding_1"/>
    <property type="match status" value="1"/>
</dbReference>
<dbReference type="Gene3D" id="3.10.20.30">
    <property type="match status" value="1"/>
</dbReference>
<accession>A0A4P7GIF7</accession>
<keyword evidence="2" id="KW-0285">Flavoprotein</keyword>
<dbReference type="AlphaFoldDB" id="A0A4P7GIF7"/>
<evidence type="ECO:0000313" key="11">
    <source>
        <dbReference type="Proteomes" id="UP000294894"/>
    </source>
</evidence>
<keyword evidence="8" id="KW-0411">Iron-sulfur</keyword>
<evidence type="ECO:0000256" key="4">
    <source>
        <dbReference type="ARBA" id="ARBA00022723"/>
    </source>
</evidence>
<dbReference type="GO" id="GO:0016491">
    <property type="term" value="F:oxidoreductase activity"/>
    <property type="evidence" value="ECO:0007669"/>
    <property type="project" value="UniProtKB-KW"/>
</dbReference>
<dbReference type="Pfam" id="PF00111">
    <property type="entry name" value="Fer2"/>
    <property type="match status" value="1"/>
</dbReference>
<dbReference type="Proteomes" id="UP000294894">
    <property type="component" value="Chromosome"/>
</dbReference>
<sequence length="362" mass="39398">MGLAETLLRSRAVAALASPQGVDRYLEQVNPMWAVHEVRARIVRVTREVDVPGHPPVATITLQPTSTWQGHRAGQHVQLGVEIHGARRTTRVFSVSSPDSRPGDRFTITLRANHDLPPGRSVSRFLVEEARPGQLVHLSQAEGGFVLPDAVPEHVLMISGGSGITPVMSMLRSLQRRTHRGRVTFVHYARSPEHQIFAEELDTIRRSGYGVDVHLLHPEQGDPALTPMWLDRLVPGYREVPTWACGPAPMVDALRAAYDGSTTLRLEYFKPPRTSSGDAEGEVEFSRSGAAAANTGAPLLEQAEALGLRPEFGCRMGICFSCVSTKTEGTVRNVLTGESSSLPDEDIRICVSAPVGDCVVDL</sequence>
<keyword evidence="4" id="KW-0479">Metal-binding</keyword>
<dbReference type="InterPro" id="IPR039261">
    <property type="entry name" value="FNR_nucleotide-bd"/>
</dbReference>
<gene>
    <name evidence="10" type="ORF">EXE57_05295</name>
</gene>
<proteinExistence type="predicted"/>
<dbReference type="PRINTS" id="PR00409">
    <property type="entry name" value="PHDIOXRDTASE"/>
</dbReference>
<evidence type="ECO:0000256" key="5">
    <source>
        <dbReference type="ARBA" id="ARBA00022827"/>
    </source>
</evidence>
<dbReference type="CDD" id="cd00207">
    <property type="entry name" value="fer2"/>
    <property type="match status" value="1"/>
</dbReference>
<keyword evidence="5" id="KW-0274">FAD</keyword>
<dbReference type="GO" id="GO:0051537">
    <property type="term" value="F:2 iron, 2 sulfur cluster binding"/>
    <property type="evidence" value="ECO:0007669"/>
    <property type="project" value="UniProtKB-KW"/>
</dbReference>
<evidence type="ECO:0000256" key="3">
    <source>
        <dbReference type="ARBA" id="ARBA00022714"/>
    </source>
</evidence>
<evidence type="ECO:0000256" key="8">
    <source>
        <dbReference type="ARBA" id="ARBA00023014"/>
    </source>
</evidence>
<protein>
    <submittedName>
        <fullName evidence="10">Ferredoxin reductase</fullName>
    </submittedName>
</protein>
<dbReference type="GO" id="GO:0046872">
    <property type="term" value="F:metal ion binding"/>
    <property type="evidence" value="ECO:0007669"/>
    <property type="project" value="UniProtKB-KW"/>
</dbReference>
<dbReference type="OrthoDB" id="9796486at2"/>
<keyword evidence="6" id="KW-0560">Oxidoreductase</keyword>
<evidence type="ECO:0000259" key="9">
    <source>
        <dbReference type="PROSITE" id="PS51384"/>
    </source>
</evidence>
<feature type="domain" description="FAD-binding FR-type" evidence="9">
    <location>
        <begin position="35"/>
        <end position="148"/>
    </location>
</feature>
<dbReference type="CDD" id="cd06216">
    <property type="entry name" value="FNR_iron_sulfur_binding_2"/>
    <property type="match status" value="1"/>
</dbReference>
<dbReference type="InterPro" id="IPR017938">
    <property type="entry name" value="Riboflavin_synthase-like_b-brl"/>
</dbReference>
<dbReference type="SUPFAM" id="SSF52343">
    <property type="entry name" value="Ferredoxin reductase-like, C-terminal NADP-linked domain"/>
    <property type="match status" value="1"/>
</dbReference>